<reference evidence="3" key="1">
    <citation type="submission" date="2023-06" db="EMBL/GenBank/DDBJ databases">
        <title>Genome-scale phylogeny and comparative genomics of the fungal order Sordariales.</title>
        <authorList>
            <consortium name="Lawrence Berkeley National Laboratory"/>
            <person name="Hensen N."/>
            <person name="Bonometti L."/>
            <person name="Westerberg I."/>
            <person name="Brannstrom I.O."/>
            <person name="Guillou S."/>
            <person name="Cros-Aarteil S."/>
            <person name="Calhoun S."/>
            <person name="Haridas S."/>
            <person name="Kuo A."/>
            <person name="Mondo S."/>
            <person name="Pangilinan J."/>
            <person name="Riley R."/>
            <person name="Labutti K."/>
            <person name="Andreopoulos B."/>
            <person name="Lipzen A."/>
            <person name="Chen C."/>
            <person name="Yanf M."/>
            <person name="Daum C."/>
            <person name="Ng V."/>
            <person name="Clum A."/>
            <person name="Steindorff A."/>
            <person name="Ohm R."/>
            <person name="Martin F."/>
            <person name="Silar P."/>
            <person name="Natvig D."/>
            <person name="Lalanne C."/>
            <person name="Gautier V."/>
            <person name="Ament-Velasquez S.L."/>
            <person name="Kruys A."/>
            <person name="Hutchinson M.I."/>
            <person name="Powell A.J."/>
            <person name="Barry K."/>
            <person name="Miller A.N."/>
            <person name="Grigoriev I.V."/>
            <person name="Debuchy R."/>
            <person name="Gladieux P."/>
            <person name="Thoren M.H."/>
            <person name="Johannesson H."/>
        </authorList>
    </citation>
    <scope>NUCLEOTIDE SEQUENCE</scope>
    <source>
        <strain evidence="3">PSN4</strain>
    </source>
</reference>
<feature type="transmembrane region" description="Helical" evidence="2">
    <location>
        <begin position="96"/>
        <end position="123"/>
    </location>
</feature>
<feature type="transmembrane region" description="Helical" evidence="2">
    <location>
        <begin position="175"/>
        <end position="199"/>
    </location>
</feature>
<protein>
    <submittedName>
        <fullName evidence="3">Uncharacterized protein</fullName>
    </submittedName>
</protein>
<evidence type="ECO:0000313" key="4">
    <source>
        <dbReference type="Proteomes" id="UP001239445"/>
    </source>
</evidence>
<keyword evidence="2" id="KW-1133">Transmembrane helix</keyword>
<dbReference type="Proteomes" id="UP001239445">
    <property type="component" value="Unassembled WGS sequence"/>
</dbReference>
<evidence type="ECO:0000256" key="1">
    <source>
        <dbReference type="SAM" id="MobiDB-lite"/>
    </source>
</evidence>
<keyword evidence="2" id="KW-0812">Transmembrane</keyword>
<proteinExistence type="predicted"/>
<dbReference type="AlphaFoldDB" id="A0AAJ0BF10"/>
<evidence type="ECO:0000256" key="2">
    <source>
        <dbReference type="SAM" id="Phobius"/>
    </source>
</evidence>
<keyword evidence="4" id="KW-1185">Reference proteome</keyword>
<dbReference type="EMBL" id="MU839831">
    <property type="protein sequence ID" value="KAK1756670.1"/>
    <property type="molecule type" value="Genomic_DNA"/>
</dbReference>
<feature type="compositionally biased region" description="Gly residues" evidence="1">
    <location>
        <begin position="263"/>
        <end position="276"/>
    </location>
</feature>
<feature type="region of interest" description="Disordered" evidence="1">
    <location>
        <begin position="248"/>
        <end position="297"/>
    </location>
</feature>
<accession>A0AAJ0BF10</accession>
<organism evidence="3 4">
    <name type="scientific">Echria macrotheca</name>
    <dbReference type="NCBI Taxonomy" id="438768"/>
    <lineage>
        <taxon>Eukaryota</taxon>
        <taxon>Fungi</taxon>
        <taxon>Dikarya</taxon>
        <taxon>Ascomycota</taxon>
        <taxon>Pezizomycotina</taxon>
        <taxon>Sordariomycetes</taxon>
        <taxon>Sordariomycetidae</taxon>
        <taxon>Sordariales</taxon>
        <taxon>Schizotheciaceae</taxon>
        <taxon>Echria</taxon>
    </lineage>
</organism>
<name>A0AAJ0BF10_9PEZI</name>
<keyword evidence="2" id="KW-0472">Membrane</keyword>
<sequence length="297" mass="32616">MVDADDYKFNPSDPYGLPDSHDFFKRKDFFAIFPSLYCSGLKTEKKDSYGNVAYNYEADYCSPWGHHFDLQWLWRVWRVWGVDLVENNYIGQNPRIIWISMMAGTCATGLSVMLKLVGFFYFYAKVASCLVSWVSMACLCTTSATSQIFAANLASGLPKLKVSGTGRISAQGGPYYTRACWLVTSVSCACALVETFILYRNYRLRRARSASPSSRGRVTVVGGRGGVYQHLGPDGKDGLHAGSHIELIHSSSRAPSREPSPMRGGGGGSYGDGGKGVTANVTAQESAYEPMRHRDVG</sequence>
<comment type="caution">
    <text evidence="3">The sequence shown here is derived from an EMBL/GenBank/DDBJ whole genome shotgun (WGS) entry which is preliminary data.</text>
</comment>
<evidence type="ECO:0000313" key="3">
    <source>
        <dbReference type="EMBL" id="KAK1756670.1"/>
    </source>
</evidence>
<feature type="compositionally biased region" description="Low complexity" evidence="1">
    <location>
        <begin position="250"/>
        <end position="262"/>
    </location>
</feature>
<gene>
    <name evidence="3" type="ORF">QBC47DRAFT_400301</name>
</gene>
<feature type="transmembrane region" description="Helical" evidence="2">
    <location>
        <begin position="130"/>
        <end position="155"/>
    </location>
</feature>